<evidence type="ECO:0000313" key="2">
    <source>
        <dbReference type="EMBL" id="SPD30246.1"/>
    </source>
</evidence>
<reference evidence="2" key="1">
    <citation type="submission" date="2018-02" db="EMBL/GenBank/DDBJ databases">
        <authorList>
            <person name="Cohen D.B."/>
            <person name="Kent A.D."/>
        </authorList>
    </citation>
    <scope>NUCLEOTIDE SEQUENCE</scope>
</reference>
<feature type="domain" description="R13L1/DRL21-like LRR repeat region" evidence="1">
    <location>
        <begin position="95"/>
        <end position="171"/>
    </location>
</feature>
<organism evidence="2">
    <name type="scientific">Fagus sylvatica</name>
    <name type="common">Beechnut</name>
    <dbReference type="NCBI Taxonomy" id="28930"/>
    <lineage>
        <taxon>Eukaryota</taxon>
        <taxon>Viridiplantae</taxon>
        <taxon>Streptophyta</taxon>
        <taxon>Embryophyta</taxon>
        <taxon>Tracheophyta</taxon>
        <taxon>Spermatophyta</taxon>
        <taxon>Magnoliopsida</taxon>
        <taxon>eudicotyledons</taxon>
        <taxon>Gunneridae</taxon>
        <taxon>Pentapetalae</taxon>
        <taxon>rosids</taxon>
        <taxon>fabids</taxon>
        <taxon>Fagales</taxon>
        <taxon>Fagaceae</taxon>
        <taxon>Fagus</taxon>
    </lineage>
</organism>
<sequence length="328" mass="36938">MSVSVGNLKHLRYLNIRGTEIKHLPDSLCSLYNLQTLILAYCITELPINMGKLINLRHLDITETKLKEMPPHMGKLKNLIKLPFFVVGKHVGSNITELGELRHISGKLSISNLEKVHCTKDATLKDTQDVSELELKWEPSNDAEDSRIERNVLQQLCPHTNLKFLTIENYDVLRNWKYCFHLPPLGQLPALKELKIQGFDEVLGVGPEFYRNDSCMIKPFESLEYLSFADMPKLQEWVIFEGETAVPHRDSLGLVGAAATALGSVTLWCWSSVAHAKPRDLRSPQVVLPSPFVGSATAASLGFSLFKSDQIWSLSLPSSRDLQSEQIY</sequence>
<dbReference type="EMBL" id="OIVN01006307">
    <property type="protein sequence ID" value="SPD30246.1"/>
    <property type="molecule type" value="Genomic_DNA"/>
</dbReference>
<dbReference type="InterPro" id="IPR032675">
    <property type="entry name" value="LRR_dom_sf"/>
</dbReference>
<dbReference type="Gene3D" id="3.80.10.10">
    <property type="entry name" value="Ribonuclease Inhibitor"/>
    <property type="match status" value="1"/>
</dbReference>
<dbReference type="Pfam" id="PF25019">
    <property type="entry name" value="LRR_R13L1-DRL21"/>
    <property type="match status" value="1"/>
</dbReference>
<protein>
    <recommendedName>
        <fullName evidence="1">R13L1/DRL21-like LRR repeat region domain-containing protein</fullName>
    </recommendedName>
</protein>
<dbReference type="SUPFAM" id="SSF52058">
    <property type="entry name" value="L domain-like"/>
    <property type="match status" value="1"/>
</dbReference>
<evidence type="ECO:0000259" key="1">
    <source>
        <dbReference type="Pfam" id="PF25019"/>
    </source>
</evidence>
<accession>A0A2N9IY14</accession>
<dbReference type="InterPro" id="IPR056789">
    <property type="entry name" value="LRR_R13L1-DRL21"/>
</dbReference>
<dbReference type="AlphaFoldDB" id="A0A2N9IY14"/>
<name>A0A2N9IY14_FAGSY</name>
<gene>
    <name evidence="2" type="ORF">FSB_LOCUS58128</name>
</gene>
<proteinExistence type="predicted"/>
<dbReference type="PANTHER" id="PTHR47186:SF18">
    <property type="entry name" value="RX N-TERMINAL DOMAIN-CONTAINING PROTEIN"/>
    <property type="match status" value="1"/>
</dbReference>
<dbReference type="PANTHER" id="PTHR47186">
    <property type="entry name" value="LEUCINE-RICH REPEAT-CONTAINING PROTEIN 57"/>
    <property type="match status" value="1"/>
</dbReference>